<dbReference type="SMART" id="SM00409">
    <property type="entry name" value="IG"/>
    <property type="match status" value="2"/>
</dbReference>
<keyword evidence="4" id="KW-0812">Transmembrane</keyword>
<dbReference type="GO" id="GO:0005102">
    <property type="term" value="F:signaling receptor binding"/>
    <property type="evidence" value="ECO:0007669"/>
    <property type="project" value="TreeGrafter"/>
</dbReference>
<accession>A0A671UH73</accession>
<dbReference type="Ensembl" id="ENSSAUT00010014032.1">
    <property type="protein sequence ID" value="ENSSAUP00010013203.1"/>
    <property type="gene ID" value="ENSSAUG00010006274.1"/>
</dbReference>
<dbReference type="AlphaFoldDB" id="A0A671UH73"/>
<dbReference type="SUPFAM" id="SSF48726">
    <property type="entry name" value="Immunoglobulin"/>
    <property type="match status" value="2"/>
</dbReference>
<keyword evidence="2 4" id="KW-0472">Membrane</keyword>
<dbReference type="InterPro" id="IPR003599">
    <property type="entry name" value="Ig_sub"/>
</dbReference>
<evidence type="ECO:0000256" key="2">
    <source>
        <dbReference type="ARBA" id="ARBA00023136"/>
    </source>
</evidence>
<dbReference type="GO" id="GO:0009897">
    <property type="term" value="C:external side of plasma membrane"/>
    <property type="evidence" value="ECO:0007669"/>
    <property type="project" value="TreeGrafter"/>
</dbReference>
<dbReference type="Gene3D" id="2.60.40.10">
    <property type="entry name" value="Immunoglobulins"/>
    <property type="match status" value="2"/>
</dbReference>
<proteinExistence type="predicted"/>
<dbReference type="PROSITE" id="PS50835">
    <property type="entry name" value="IG_LIKE"/>
    <property type="match status" value="2"/>
</dbReference>
<dbReference type="InterPro" id="IPR053896">
    <property type="entry name" value="BTN3A2-like_Ig-C"/>
</dbReference>
<dbReference type="InterPro" id="IPR036179">
    <property type="entry name" value="Ig-like_dom_sf"/>
</dbReference>
<dbReference type="GO" id="GO:0001817">
    <property type="term" value="P:regulation of cytokine production"/>
    <property type="evidence" value="ECO:0007669"/>
    <property type="project" value="TreeGrafter"/>
</dbReference>
<protein>
    <submittedName>
        <fullName evidence="7">Butyrophilin-like protein 1</fullName>
    </submittedName>
</protein>
<sequence length="299" mass="33479">MSGFKLPPTAALESLVVFLWLLASFGKILSQENGFKVAMKEGSDAVLPCLISTAENIVEKIFDWEKDGQRVFIYRLGSHSNNGHTGQDEQFRGRVSHFQDQLKKGNASIKIQNVKMADSGNYSCIFPQLQLRETFYIQLVVERILKDRSGETRGASKPIITTPDKTKDQLLLQCEARGASPEPKVEWQDSSGKILPAEEPQVSERGGRYYVTINITVTKTGRYRCEVTQKELYHQIHSEALVFISEKLCENCFTRESLGWMSGTALAVFICYVVLAVLVFVSYKVLHSGLNSSACDPLL</sequence>
<feature type="domain" description="Ig-like" evidence="6">
    <location>
        <begin position="127"/>
        <end position="242"/>
    </location>
</feature>
<dbReference type="Pfam" id="PF07686">
    <property type="entry name" value="V-set"/>
    <property type="match status" value="1"/>
</dbReference>
<dbReference type="InParanoid" id="A0A671UH73"/>
<evidence type="ECO:0000313" key="8">
    <source>
        <dbReference type="Proteomes" id="UP000472265"/>
    </source>
</evidence>
<feature type="chain" id="PRO_5025473927" evidence="5">
    <location>
        <begin position="31"/>
        <end position="299"/>
    </location>
</feature>
<keyword evidence="4" id="KW-1133">Transmembrane helix</keyword>
<name>A0A671UH73_SPAAU</name>
<feature type="transmembrane region" description="Helical" evidence="4">
    <location>
        <begin position="258"/>
        <end position="281"/>
    </location>
</feature>
<evidence type="ECO:0000256" key="5">
    <source>
        <dbReference type="SAM" id="SignalP"/>
    </source>
</evidence>
<dbReference type="OMA" id="WHRSSTE"/>
<dbReference type="GO" id="GO:0050852">
    <property type="term" value="P:T cell receptor signaling pathway"/>
    <property type="evidence" value="ECO:0007669"/>
    <property type="project" value="TreeGrafter"/>
</dbReference>
<gene>
    <name evidence="7" type="primary">LOC115583265</name>
</gene>
<dbReference type="InterPro" id="IPR013106">
    <property type="entry name" value="Ig_V-set"/>
</dbReference>
<reference evidence="7" key="1">
    <citation type="submission" date="2021-04" db="EMBL/GenBank/DDBJ databases">
        <authorList>
            <consortium name="Wellcome Sanger Institute Data Sharing"/>
        </authorList>
    </citation>
    <scope>NUCLEOTIDE SEQUENCE [LARGE SCALE GENOMIC DNA]</scope>
</reference>
<dbReference type="GeneTree" id="ENSGT00940000154641"/>
<evidence type="ECO:0000256" key="1">
    <source>
        <dbReference type="ARBA" id="ARBA00004370"/>
    </source>
</evidence>
<dbReference type="InterPro" id="IPR007110">
    <property type="entry name" value="Ig-like_dom"/>
</dbReference>
<keyword evidence="3" id="KW-0393">Immunoglobulin domain</keyword>
<evidence type="ECO:0000259" key="6">
    <source>
        <dbReference type="PROSITE" id="PS50835"/>
    </source>
</evidence>
<organism evidence="7 8">
    <name type="scientific">Sparus aurata</name>
    <name type="common">Gilthead sea bream</name>
    <dbReference type="NCBI Taxonomy" id="8175"/>
    <lineage>
        <taxon>Eukaryota</taxon>
        <taxon>Metazoa</taxon>
        <taxon>Chordata</taxon>
        <taxon>Craniata</taxon>
        <taxon>Vertebrata</taxon>
        <taxon>Euteleostomi</taxon>
        <taxon>Actinopterygii</taxon>
        <taxon>Neopterygii</taxon>
        <taxon>Teleostei</taxon>
        <taxon>Neoteleostei</taxon>
        <taxon>Acanthomorphata</taxon>
        <taxon>Eupercaria</taxon>
        <taxon>Spariformes</taxon>
        <taxon>Sparidae</taxon>
        <taxon>Sparus</taxon>
    </lineage>
</organism>
<keyword evidence="8" id="KW-1185">Reference proteome</keyword>
<evidence type="ECO:0000313" key="7">
    <source>
        <dbReference type="Ensembl" id="ENSSAUP00010013203.1"/>
    </source>
</evidence>
<evidence type="ECO:0000256" key="3">
    <source>
        <dbReference type="ARBA" id="ARBA00023319"/>
    </source>
</evidence>
<dbReference type="PANTHER" id="PTHR24100:SF151">
    <property type="entry name" value="ICOS LIGAND"/>
    <property type="match status" value="1"/>
</dbReference>
<keyword evidence="5" id="KW-0732">Signal</keyword>
<dbReference type="SMART" id="SM00406">
    <property type="entry name" value="IGv"/>
    <property type="match status" value="1"/>
</dbReference>
<evidence type="ECO:0000256" key="4">
    <source>
        <dbReference type="SAM" id="Phobius"/>
    </source>
</evidence>
<dbReference type="InterPro" id="IPR050504">
    <property type="entry name" value="IgSF_BTN/MOG"/>
</dbReference>
<dbReference type="CDD" id="cd00096">
    <property type="entry name" value="Ig"/>
    <property type="match status" value="1"/>
</dbReference>
<dbReference type="Proteomes" id="UP000472265">
    <property type="component" value="Chromosome 6"/>
</dbReference>
<reference evidence="7" key="2">
    <citation type="submission" date="2025-08" db="UniProtKB">
        <authorList>
            <consortium name="Ensembl"/>
        </authorList>
    </citation>
    <scope>IDENTIFICATION</scope>
</reference>
<feature type="domain" description="Ig-like" evidence="6">
    <location>
        <begin position="8"/>
        <end position="124"/>
    </location>
</feature>
<comment type="subcellular location">
    <subcellularLocation>
        <location evidence="1">Membrane</location>
    </subcellularLocation>
</comment>
<dbReference type="InterPro" id="IPR013783">
    <property type="entry name" value="Ig-like_fold"/>
</dbReference>
<feature type="signal peptide" evidence="5">
    <location>
        <begin position="1"/>
        <end position="30"/>
    </location>
</feature>
<dbReference type="PANTHER" id="PTHR24100">
    <property type="entry name" value="BUTYROPHILIN"/>
    <property type="match status" value="1"/>
</dbReference>
<dbReference type="Pfam" id="PF22705">
    <property type="entry name" value="C2-set_3"/>
    <property type="match status" value="1"/>
</dbReference>
<reference evidence="7" key="3">
    <citation type="submission" date="2025-09" db="UniProtKB">
        <authorList>
            <consortium name="Ensembl"/>
        </authorList>
    </citation>
    <scope>IDENTIFICATION</scope>
</reference>